<dbReference type="SUPFAM" id="SSF56300">
    <property type="entry name" value="Metallo-dependent phosphatases"/>
    <property type="match status" value="1"/>
</dbReference>
<evidence type="ECO:0000313" key="2">
    <source>
        <dbReference type="EMBL" id="CAF1517023.1"/>
    </source>
</evidence>
<dbReference type="Gene3D" id="3.60.21.10">
    <property type="match status" value="1"/>
</dbReference>
<comment type="caution">
    <text evidence="3">The sequence shown here is derived from an EMBL/GenBank/DDBJ whole genome shotgun (WGS) entry which is preliminary data.</text>
</comment>
<dbReference type="Pfam" id="PF00149">
    <property type="entry name" value="Metallophos"/>
    <property type="match status" value="1"/>
</dbReference>
<dbReference type="AlphaFoldDB" id="A0A815UP52"/>
<dbReference type="Proteomes" id="UP000663852">
    <property type="component" value="Unassembled WGS sequence"/>
</dbReference>
<dbReference type="EMBL" id="CAJNOR010004627">
    <property type="protein sequence ID" value="CAF1517023.1"/>
    <property type="molecule type" value="Genomic_DNA"/>
</dbReference>
<accession>A0A815UP52</accession>
<sequence length="602" mass="69748">MNRLPCLRPKQSFNSIEYKIDQSQISFLLSSSISTKCSSSSPTLVTFPLNIILKDILKEEHVQQFISEHFSSTNEKPLNKIYFELHGKILNENLEFNSIIEKEDLLLFVNNFQLKFHQSENVELDSKIVNQFRESLIHRLPILNGCRIQTNQHRIYPNESLDLLFDTFDGQLNYLTKYLLSHFGERHEFSIYDIQKQMNIKEKQWNEWEMGIYRMHGDENGTINIALASDWGAGTLESALVARAMVNGLDLTIPQQNATKDLPDYTIHLGDIYYVGLPSEIQHCCLGRKPEWADQGVRWPIGKYGSFTIPGNHEFYSRGFGYYDYFLPNLGLFHPENLTEPIHSQKTSYWLLENDQWRIIGLDTGYDSFSLLNIDNSSIKLPDQLMNWLRNIVGLHSQMNDKRGLIFFSHHQVLSAWNEKPNTDFQSQIASLLPEGRTILFLWGHEHRLSFYEKQTIKTSSNHSLTFYGRCIGNSGFPTLAKELPKKSRETKLLFYDDRLYHFHNNLLLPDLPLGYNGYATMKFINTDQISLIVQYKTLSLTNDGQLTHENPTLLLEEQWSVDTNGNVLLNNIQSFNNQLTRTVHSDSIQPKTKRPTCCTTL</sequence>
<name>A0A815UP52_ADIRI</name>
<evidence type="ECO:0000313" key="3">
    <source>
        <dbReference type="EMBL" id="CAF1525508.1"/>
    </source>
</evidence>
<protein>
    <recommendedName>
        <fullName evidence="1">Calcineurin-like phosphoesterase domain-containing protein</fullName>
    </recommendedName>
</protein>
<organism evidence="3 5">
    <name type="scientific">Adineta ricciae</name>
    <name type="common">Rotifer</name>
    <dbReference type="NCBI Taxonomy" id="249248"/>
    <lineage>
        <taxon>Eukaryota</taxon>
        <taxon>Metazoa</taxon>
        <taxon>Spiralia</taxon>
        <taxon>Gnathifera</taxon>
        <taxon>Rotifera</taxon>
        <taxon>Eurotatoria</taxon>
        <taxon>Bdelloidea</taxon>
        <taxon>Adinetida</taxon>
        <taxon>Adinetidae</taxon>
        <taxon>Adineta</taxon>
    </lineage>
</organism>
<feature type="domain" description="Calcineurin-like phosphoesterase" evidence="1">
    <location>
        <begin position="258"/>
        <end position="448"/>
    </location>
</feature>
<reference evidence="3" key="1">
    <citation type="submission" date="2021-02" db="EMBL/GenBank/DDBJ databases">
        <authorList>
            <person name="Nowell W R."/>
        </authorList>
    </citation>
    <scope>NUCLEOTIDE SEQUENCE</scope>
</reference>
<gene>
    <name evidence="3" type="ORF">EDS130_LOCUS44172</name>
    <name evidence="2" type="ORF">XAT740_LOCUS40561</name>
</gene>
<proteinExistence type="predicted"/>
<dbReference type="InterPro" id="IPR029052">
    <property type="entry name" value="Metallo-depent_PP-like"/>
</dbReference>
<keyword evidence="4" id="KW-1185">Reference proteome</keyword>
<dbReference type="Proteomes" id="UP000663828">
    <property type="component" value="Unassembled WGS sequence"/>
</dbReference>
<evidence type="ECO:0000259" key="1">
    <source>
        <dbReference type="Pfam" id="PF00149"/>
    </source>
</evidence>
<dbReference type="EMBL" id="CAJNOJ010000815">
    <property type="protein sequence ID" value="CAF1525508.1"/>
    <property type="molecule type" value="Genomic_DNA"/>
</dbReference>
<dbReference type="OrthoDB" id="10028672at2759"/>
<evidence type="ECO:0000313" key="5">
    <source>
        <dbReference type="Proteomes" id="UP000663852"/>
    </source>
</evidence>
<dbReference type="InterPro" id="IPR004843">
    <property type="entry name" value="Calcineurin-like_PHP"/>
</dbReference>
<dbReference type="GO" id="GO:0016787">
    <property type="term" value="F:hydrolase activity"/>
    <property type="evidence" value="ECO:0007669"/>
    <property type="project" value="InterPro"/>
</dbReference>
<evidence type="ECO:0000313" key="4">
    <source>
        <dbReference type="Proteomes" id="UP000663828"/>
    </source>
</evidence>